<feature type="compositionally biased region" description="Polar residues" evidence="9">
    <location>
        <begin position="159"/>
        <end position="169"/>
    </location>
</feature>
<dbReference type="SMART" id="SM00184">
    <property type="entry name" value="RING"/>
    <property type="match status" value="1"/>
</dbReference>
<dbReference type="PANTHER" id="PTHR46076">
    <property type="entry name" value="E3 UBIQUITIN-PROTEIN LIGASE RING1 / RING 2 FAMILY MEMBER"/>
    <property type="match status" value="1"/>
</dbReference>
<evidence type="ECO:0000256" key="2">
    <source>
        <dbReference type="ARBA" id="ARBA00004906"/>
    </source>
</evidence>
<evidence type="ECO:0000313" key="11">
    <source>
        <dbReference type="EMBL" id="KAL3104219.1"/>
    </source>
</evidence>
<evidence type="ECO:0000256" key="1">
    <source>
        <dbReference type="ARBA" id="ARBA00000900"/>
    </source>
</evidence>
<dbReference type="GO" id="GO:0061630">
    <property type="term" value="F:ubiquitin protein ligase activity"/>
    <property type="evidence" value="ECO:0007669"/>
    <property type="project" value="UniProtKB-EC"/>
</dbReference>
<dbReference type="AlphaFoldDB" id="A0ABD2KMQ6"/>
<organism evidence="11 12">
    <name type="scientific">Heterodera schachtii</name>
    <name type="common">Sugarbeet cyst nematode worm</name>
    <name type="synonym">Tylenchus schachtii</name>
    <dbReference type="NCBI Taxonomy" id="97005"/>
    <lineage>
        <taxon>Eukaryota</taxon>
        <taxon>Metazoa</taxon>
        <taxon>Ecdysozoa</taxon>
        <taxon>Nematoda</taxon>
        <taxon>Chromadorea</taxon>
        <taxon>Rhabditida</taxon>
        <taxon>Tylenchina</taxon>
        <taxon>Tylenchomorpha</taxon>
        <taxon>Tylenchoidea</taxon>
        <taxon>Heteroderidae</taxon>
        <taxon>Heteroderinae</taxon>
        <taxon>Heterodera</taxon>
    </lineage>
</organism>
<feature type="domain" description="RING-type" evidence="10">
    <location>
        <begin position="54"/>
        <end position="93"/>
    </location>
</feature>
<sequence length="454" mass="50824">MSLNPSADPLAGIYQKELTEYDLNRLPHTLKKGEDDQLLKRSELVDTLNTEFSCPICLDLLKNTMVTECLHRFCSECIKKCIYKGNRECPTCRKKIISKRNLRADPNMDKLIDKIWPDREQYEALQREKAQKWSKHFDVVALQRSIAEGMRAQAKALSRHSNADGNESTTTKRAEGSGQGANKAKKASPPIQHNAICAPKKLCLLPRHVMENDIANADFYTDSSSESPSSSSGKDTSFDPTSDAGKGTQLSKSLIVDVDVGLFNKSVDDRFIGQLTSREAKLGGASSNVAMPSPLSCQTVEDESSGIWSASSSSSPYPANEILRLYTPNPLDDCNTNFGINVSMESALREYVSKTGQLGLITVEIVPLPKLRRPIDERFRMKLMHRATVEELRVKFVNICKNMAKVELSFFVQMYNNKMTRLHANESMCTVLALARRPNFFDYPTVFFNIEAIT</sequence>
<keyword evidence="12" id="KW-1185">Reference proteome</keyword>
<dbReference type="Proteomes" id="UP001620645">
    <property type="component" value="Unassembled WGS sequence"/>
</dbReference>
<evidence type="ECO:0000259" key="10">
    <source>
        <dbReference type="PROSITE" id="PS50089"/>
    </source>
</evidence>
<evidence type="ECO:0000313" key="12">
    <source>
        <dbReference type="Proteomes" id="UP001620645"/>
    </source>
</evidence>
<dbReference type="EMBL" id="JBICCN010000007">
    <property type="protein sequence ID" value="KAL3104219.1"/>
    <property type="molecule type" value="Genomic_DNA"/>
</dbReference>
<dbReference type="InterPro" id="IPR043540">
    <property type="entry name" value="RING1/RING2"/>
</dbReference>
<evidence type="ECO:0000256" key="7">
    <source>
        <dbReference type="ARBA" id="ARBA00022833"/>
    </source>
</evidence>
<dbReference type="PROSITE" id="PS50089">
    <property type="entry name" value="ZF_RING_2"/>
    <property type="match status" value="1"/>
</dbReference>
<dbReference type="PANTHER" id="PTHR46076:SF3">
    <property type="entry name" value="E3 UBIQUITIN-PROTEIN LIGASE RING1"/>
    <property type="match status" value="1"/>
</dbReference>
<comment type="pathway">
    <text evidence="2">Protein modification; protein ubiquitination.</text>
</comment>
<dbReference type="SUPFAM" id="SSF57850">
    <property type="entry name" value="RING/U-box"/>
    <property type="match status" value="1"/>
</dbReference>
<feature type="compositionally biased region" description="Low complexity" evidence="9">
    <location>
        <begin position="223"/>
        <end position="232"/>
    </location>
</feature>
<evidence type="ECO:0000256" key="4">
    <source>
        <dbReference type="ARBA" id="ARBA00022679"/>
    </source>
</evidence>
<comment type="catalytic activity">
    <reaction evidence="1">
        <text>S-ubiquitinyl-[E2 ubiquitin-conjugating enzyme]-L-cysteine + [acceptor protein]-L-lysine = [E2 ubiquitin-conjugating enzyme]-L-cysteine + N(6)-ubiquitinyl-[acceptor protein]-L-lysine.</text>
        <dbReference type="EC" id="2.3.2.27"/>
    </reaction>
</comment>
<keyword evidence="5" id="KW-0479">Metal-binding</keyword>
<evidence type="ECO:0000256" key="9">
    <source>
        <dbReference type="SAM" id="MobiDB-lite"/>
    </source>
</evidence>
<feature type="region of interest" description="Disordered" evidence="9">
    <location>
        <begin position="152"/>
        <end position="192"/>
    </location>
</feature>
<evidence type="ECO:0000256" key="5">
    <source>
        <dbReference type="ARBA" id="ARBA00022723"/>
    </source>
</evidence>
<protein>
    <recommendedName>
        <fullName evidence="3">RING-type E3 ubiquitin transferase</fullName>
        <ecNumber evidence="3">2.3.2.27</ecNumber>
    </recommendedName>
</protein>
<dbReference type="CDD" id="cd16531">
    <property type="entry name" value="RING-HC_RING1-like"/>
    <property type="match status" value="1"/>
</dbReference>
<dbReference type="PROSITE" id="PS00518">
    <property type="entry name" value="ZF_RING_1"/>
    <property type="match status" value="1"/>
</dbReference>
<keyword evidence="6 8" id="KW-0863">Zinc-finger</keyword>
<name>A0ABD2KMQ6_HETSC</name>
<comment type="caution">
    <text evidence="11">The sequence shown here is derived from an EMBL/GenBank/DDBJ whole genome shotgun (WGS) entry which is preliminary data.</text>
</comment>
<keyword evidence="7" id="KW-0862">Zinc</keyword>
<dbReference type="EC" id="2.3.2.27" evidence="3"/>
<gene>
    <name evidence="11" type="ORF">niasHS_002246</name>
</gene>
<dbReference type="Gene3D" id="3.30.40.10">
    <property type="entry name" value="Zinc/RING finger domain, C3HC4 (zinc finger)"/>
    <property type="match status" value="1"/>
</dbReference>
<keyword evidence="4" id="KW-0808">Transferase</keyword>
<dbReference type="InterPro" id="IPR001841">
    <property type="entry name" value="Znf_RING"/>
</dbReference>
<evidence type="ECO:0000256" key="6">
    <source>
        <dbReference type="ARBA" id="ARBA00022771"/>
    </source>
</evidence>
<evidence type="ECO:0000256" key="8">
    <source>
        <dbReference type="PROSITE-ProRule" id="PRU00175"/>
    </source>
</evidence>
<proteinExistence type="predicted"/>
<dbReference type="InterPro" id="IPR013083">
    <property type="entry name" value="Znf_RING/FYVE/PHD"/>
</dbReference>
<dbReference type="GO" id="GO:0008270">
    <property type="term" value="F:zinc ion binding"/>
    <property type="evidence" value="ECO:0007669"/>
    <property type="project" value="UniProtKB-KW"/>
</dbReference>
<dbReference type="Pfam" id="PF13923">
    <property type="entry name" value="zf-C3HC4_2"/>
    <property type="match status" value="1"/>
</dbReference>
<reference evidence="11 12" key="1">
    <citation type="submission" date="2024-10" db="EMBL/GenBank/DDBJ databases">
        <authorList>
            <person name="Kim D."/>
        </authorList>
    </citation>
    <scope>NUCLEOTIDE SEQUENCE [LARGE SCALE GENOMIC DNA]</scope>
    <source>
        <strain evidence="11">Taebaek</strain>
    </source>
</reference>
<feature type="region of interest" description="Disordered" evidence="9">
    <location>
        <begin position="220"/>
        <end position="248"/>
    </location>
</feature>
<dbReference type="InterPro" id="IPR017907">
    <property type="entry name" value="Znf_RING_CS"/>
</dbReference>
<accession>A0ABD2KMQ6</accession>
<evidence type="ECO:0000256" key="3">
    <source>
        <dbReference type="ARBA" id="ARBA00012483"/>
    </source>
</evidence>